<proteinExistence type="predicted"/>
<reference evidence="2" key="1">
    <citation type="journal article" date="2022" name="bioRxiv">
        <title>Sequencing and chromosome-scale assembly of the giantPleurodeles waltlgenome.</title>
        <authorList>
            <person name="Brown T."/>
            <person name="Elewa A."/>
            <person name="Iarovenko S."/>
            <person name="Subramanian E."/>
            <person name="Araus A.J."/>
            <person name="Petzold A."/>
            <person name="Susuki M."/>
            <person name="Suzuki K.-i.T."/>
            <person name="Hayashi T."/>
            <person name="Toyoda A."/>
            <person name="Oliveira C."/>
            <person name="Osipova E."/>
            <person name="Leigh N.D."/>
            <person name="Simon A."/>
            <person name="Yun M.H."/>
        </authorList>
    </citation>
    <scope>NUCLEOTIDE SEQUENCE</scope>
    <source>
        <strain evidence="2">20211129_DDA</strain>
        <tissue evidence="2">Liver</tissue>
    </source>
</reference>
<dbReference type="AlphaFoldDB" id="A0AAV7WN20"/>
<evidence type="ECO:0000313" key="3">
    <source>
        <dbReference type="Proteomes" id="UP001066276"/>
    </source>
</evidence>
<organism evidence="2 3">
    <name type="scientific">Pleurodeles waltl</name>
    <name type="common">Iberian ribbed newt</name>
    <dbReference type="NCBI Taxonomy" id="8319"/>
    <lineage>
        <taxon>Eukaryota</taxon>
        <taxon>Metazoa</taxon>
        <taxon>Chordata</taxon>
        <taxon>Craniata</taxon>
        <taxon>Vertebrata</taxon>
        <taxon>Euteleostomi</taxon>
        <taxon>Amphibia</taxon>
        <taxon>Batrachia</taxon>
        <taxon>Caudata</taxon>
        <taxon>Salamandroidea</taxon>
        <taxon>Salamandridae</taxon>
        <taxon>Pleurodelinae</taxon>
        <taxon>Pleurodeles</taxon>
    </lineage>
</organism>
<dbReference type="Proteomes" id="UP001066276">
    <property type="component" value="Chromosome 1_1"/>
</dbReference>
<dbReference type="EMBL" id="JANPWB010000001">
    <property type="protein sequence ID" value="KAJ1213384.1"/>
    <property type="molecule type" value="Genomic_DNA"/>
</dbReference>
<evidence type="ECO:0000256" key="1">
    <source>
        <dbReference type="SAM" id="MobiDB-lite"/>
    </source>
</evidence>
<name>A0AAV7WN20_PLEWA</name>
<feature type="region of interest" description="Disordered" evidence="1">
    <location>
        <begin position="1"/>
        <end position="142"/>
    </location>
</feature>
<feature type="compositionally biased region" description="Low complexity" evidence="1">
    <location>
        <begin position="21"/>
        <end position="32"/>
    </location>
</feature>
<protein>
    <submittedName>
        <fullName evidence="2">Uncharacterized protein</fullName>
    </submittedName>
</protein>
<evidence type="ECO:0000313" key="2">
    <source>
        <dbReference type="EMBL" id="KAJ1213384.1"/>
    </source>
</evidence>
<gene>
    <name evidence="2" type="ORF">NDU88_001021</name>
</gene>
<sequence length="142" mass="14767">MPPPSSSMTFGQSFESRGPCLSPLSSSVTPTSGNPPDKPDENAKTQGIGTAEKIAQALADHKESKWRPPPGLGSAGPRTCGKGSESLPRTRGRPAPLDRPGDTPALPQCLGRRRDRTEEAGGVAGPRTVGVNRSVGGSRWVT</sequence>
<comment type="caution">
    <text evidence="2">The sequence shown here is derived from an EMBL/GenBank/DDBJ whole genome shotgun (WGS) entry which is preliminary data.</text>
</comment>
<keyword evidence="3" id="KW-1185">Reference proteome</keyword>
<accession>A0AAV7WN20</accession>
<feature type="compositionally biased region" description="Polar residues" evidence="1">
    <location>
        <begin position="1"/>
        <end position="15"/>
    </location>
</feature>